<protein>
    <submittedName>
        <fullName evidence="2">Glycoside-pentoside-hexuronide (GPH):cation symporter</fullName>
    </submittedName>
</protein>
<dbReference type="PANTHER" id="PTHR11328:SF24">
    <property type="entry name" value="MAJOR FACILITATOR SUPERFAMILY (MFS) PROFILE DOMAIN-CONTAINING PROTEIN"/>
    <property type="match status" value="1"/>
</dbReference>
<feature type="transmembrane region" description="Helical" evidence="1">
    <location>
        <begin position="48"/>
        <end position="66"/>
    </location>
</feature>
<reference evidence="2" key="2">
    <citation type="submission" date="2021-04" db="EMBL/GenBank/DDBJ databases">
        <authorList>
            <person name="Gilroy R."/>
        </authorList>
    </citation>
    <scope>NUCLEOTIDE SEQUENCE</scope>
    <source>
        <strain evidence="2">421</strain>
    </source>
</reference>
<dbReference type="PANTHER" id="PTHR11328">
    <property type="entry name" value="MAJOR FACILITATOR SUPERFAMILY DOMAIN-CONTAINING PROTEIN"/>
    <property type="match status" value="1"/>
</dbReference>
<dbReference type="AlphaFoldDB" id="A0A9D1RD66"/>
<dbReference type="InterPro" id="IPR036259">
    <property type="entry name" value="MFS_trans_sf"/>
</dbReference>
<dbReference type="Pfam" id="PF13347">
    <property type="entry name" value="MFS_2"/>
    <property type="match status" value="1"/>
</dbReference>
<dbReference type="GO" id="GO:0005886">
    <property type="term" value="C:plasma membrane"/>
    <property type="evidence" value="ECO:0007669"/>
    <property type="project" value="TreeGrafter"/>
</dbReference>
<feature type="transmembrane region" description="Helical" evidence="1">
    <location>
        <begin position="86"/>
        <end position="103"/>
    </location>
</feature>
<dbReference type="GO" id="GO:0006814">
    <property type="term" value="P:sodium ion transport"/>
    <property type="evidence" value="ECO:0007669"/>
    <property type="project" value="InterPro"/>
</dbReference>
<dbReference type="Proteomes" id="UP000824205">
    <property type="component" value="Unassembled WGS sequence"/>
</dbReference>
<feature type="transmembrane region" description="Helical" evidence="1">
    <location>
        <begin position="390"/>
        <end position="407"/>
    </location>
</feature>
<feature type="transmembrane region" description="Helical" evidence="1">
    <location>
        <begin position="310"/>
        <end position="328"/>
    </location>
</feature>
<keyword evidence="1" id="KW-0812">Transmembrane</keyword>
<evidence type="ECO:0000313" key="2">
    <source>
        <dbReference type="EMBL" id="HIW84893.1"/>
    </source>
</evidence>
<name>A0A9D1RD66_9FIRM</name>
<keyword evidence="1" id="KW-0472">Membrane</keyword>
<dbReference type="InterPro" id="IPR039672">
    <property type="entry name" value="MFS_2"/>
</dbReference>
<dbReference type="EMBL" id="DXGE01000001">
    <property type="protein sequence ID" value="HIW84893.1"/>
    <property type="molecule type" value="Genomic_DNA"/>
</dbReference>
<accession>A0A9D1RD66</accession>
<feature type="transmembrane region" description="Helical" evidence="1">
    <location>
        <begin position="419"/>
        <end position="442"/>
    </location>
</feature>
<dbReference type="Gene3D" id="1.20.1250.20">
    <property type="entry name" value="MFS general substrate transporter like domains"/>
    <property type="match status" value="2"/>
</dbReference>
<feature type="transmembrane region" description="Helical" evidence="1">
    <location>
        <begin position="115"/>
        <end position="137"/>
    </location>
</feature>
<organism evidence="2 3">
    <name type="scientific">Candidatus Eubacterium faecipullorum</name>
    <dbReference type="NCBI Taxonomy" id="2838571"/>
    <lineage>
        <taxon>Bacteria</taxon>
        <taxon>Bacillati</taxon>
        <taxon>Bacillota</taxon>
        <taxon>Clostridia</taxon>
        <taxon>Eubacteriales</taxon>
        <taxon>Eubacteriaceae</taxon>
        <taxon>Eubacterium</taxon>
    </lineage>
</organism>
<dbReference type="InterPro" id="IPR001927">
    <property type="entry name" value="Na/Gal_symport"/>
</dbReference>
<dbReference type="CDD" id="cd17332">
    <property type="entry name" value="MFS_MelB_like"/>
    <property type="match status" value="1"/>
</dbReference>
<dbReference type="GO" id="GO:0008643">
    <property type="term" value="P:carbohydrate transport"/>
    <property type="evidence" value="ECO:0007669"/>
    <property type="project" value="InterPro"/>
</dbReference>
<evidence type="ECO:0000313" key="3">
    <source>
        <dbReference type="Proteomes" id="UP000824205"/>
    </source>
</evidence>
<feature type="transmembrane region" description="Helical" evidence="1">
    <location>
        <begin position="282"/>
        <end position="298"/>
    </location>
</feature>
<dbReference type="NCBIfam" id="TIGR00792">
    <property type="entry name" value="gph"/>
    <property type="match status" value="1"/>
</dbReference>
<sequence length="467" mass="51027">MKEKAVKPFGIKDKLGYMFGDFGNDFTFLLSSSFLLKFYTDVMGLDPYVVGIIMMVARIVDAFTDVGMGRICDRSKGNKHGKFKPWILRMCGPVAIFSFLMYQSALSDIPYAAKIVYLFITYILWGSVFYTAVNIPYGSMASAISADPGDRQSLSTFRTMGGALAGAVVTAGIPLIAYDKVNGNDVLNGPRFTIIAGACSLFAVICYLLCYNMCTERVKITPSAEQLKNNSVGVMFKNAFKNRALLSLIVASILMLIAQLTLQQMANYVFPNYYGNAKAQTLSMVMMGVGMVAAAFAAKPLAGRFGKAEIGAVSNFAAGLICVLLYFIRPQNVFVYAAFQMISWIGLGVFQIVAWALVTDVIDYSEIRNGIREDGAVYGLYSFARKMGQAATSGLTGALLSLVGYTQDTAFEPSVKEGIFDIATLVPAVGFILLAIVLWFWYPLHKKQVEEDVRILKEKHAAEDGGE</sequence>
<dbReference type="SUPFAM" id="SSF103473">
    <property type="entry name" value="MFS general substrate transporter"/>
    <property type="match status" value="1"/>
</dbReference>
<reference evidence="2" key="1">
    <citation type="journal article" date="2021" name="PeerJ">
        <title>Extensive microbial diversity within the chicken gut microbiome revealed by metagenomics and culture.</title>
        <authorList>
            <person name="Gilroy R."/>
            <person name="Ravi A."/>
            <person name="Getino M."/>
            <person name="Pursley I."/>
            <person name="Horton D.L."/>
            <person name="Alikhan N.F."/>
            <person name="Baker D."/>
            <person name="Gharbi K."/>
            <person name="Hall N."/>
            <person name="Watson M."/>
            <person name="Adriaenssens E.M."/>
            <person name="Foster-Nyarko E."/>
            <person name="Jarju S."/>
            <person name="Secka A."/>
            <person name="Antonio M."/>
            <person name="Oren A."/>
            <person name="Chaudhuri R.R."/>
            <person name="La Ragione R."/>
            <person name="Hildebrand F."/>
            <person name="Pallen M.J."/>
        </authorList>
    </citation>
    <scope>NUCLEOTIDE SEQUENCE</scope>
    <source>
        <strain evidence="2">421</strain>
    </source>
</reference>
<proteinExistence type="predicted"/>
<dbReference type="GO" id="GO:0015293">
    <property type="term" value="F:symporter activity"/>
    <property type="evidence" value="ECO:0007669"/>
    <property type="project" value="InterPro"/>
</dbReference>
<keyword evidence="1" id="KW-1133">Transmembrane helix</keyword>
<feature type="transmembrane region" description="Helical" evidence="1">
    <location>
        <begin position="157"/>
        <end position="178"/>
    </location>
</feature>
<evidence type="ECO:0000256" key="1">
    <source>
        <dbReference type="SAM" id="Phobius"/>
    </source>
</evidence>
<feature type="transmembrane region" description="Helical" evidence="1">
    <location>
        <begin position="334"/>
        <end position="358"/>
    </location>
</feature>
<comment type="caution">
    <text evidence="2">The sequence shown here is derived from an EMBL/GenBank/DDBJ whole genome shotgun (WGS) entry which is preliminary data.</text>
</comment>
<gene>
    <name evidence="2" type="ORF">IAA48_00190</name>
</gene>
<feature type="transmembrane region" description="Helical" evidence="1">
    <location>
        <begin position="244"/>
        <end position="262"/>
    </location>
</feature>
<feature type="transmembrane region" description="Helical" evidence="1">
    <location>
        <begin position="190"/>
        <end position="210"/>
    </location>
</feature>